<evidence type="ECO:0000256" key="1">
    <source>
        <dbReference type="SAM" id="MobiDB-lite"/>
    </source>
</evidence>
<protein>
    <submittedName>
        <fullName evidence="2">Uncharacterized protein</fullName>
    </submittedName>
</protein>
<reference evidence="2" key="1">
    <citation type="submission" date="2018-02" db="EMBL/GenBank/DDBJ databases">
        <title>Rhizophora mucronata_Transcriptome.</title>
        <authorList>
            <person name="Meera S.P."/>
            <person name="Sreeshan A."/>
            <person name="Augustine A."/>
        </authorList>
    </citation>
    <scope>NUCLEOTIDE SEQUENCE</scope>
    <source>
        <tissue evidence="2">Leaf</tissue>
    </source>
</reference>
<name>A0A2P2Q481_RHIMU</name>
<feature type="region of interest" description="Disordered" evidence="1">
    <location>
        <begin position="24"/>
        <end position="57"/>
    </location>
</feature>
<accession>A0A2P2Q481</accession>
<proteinExistence type="predicted"/>
<organism evidence="2">
    <name type="scientific">Rhizophora mucronata</name>
    <name type="common">Asiatic mangrove</name>
    <dbReference type="NCBI Taxonomy" id="61149"/>
    <lineage>
        <taxon>Eukaryota</taxon>
        <taxon>Viridiplantae</taxon>
        <taxon>Streptophyta</taxon>
        <taxon>Embryophyta</taxon>
        <taxon>Tracheophyta</taxon>
        <taxon>Spermatophyta</taxon>
        <taxon>Magnoliopsida</taxon>
        <taxon>eudicotyledons</taxon>
        <taxon>Gunneridae</taxon>
        <taxon>Pentapetalae</taxon>
        <taxon>rosids</taxon>
        <taxon>fabids</taxon>
        <taxon>Malpighiales</taxon>
        <taxon>Rhizophoraceae</taxon>
        <taxon>Rhizophora</taxon>
    </lineage>
</organism>
<sequence>MASLSLSCMSHIFSRTASISSTSISHFTTRRRAGHSKVRESKGKRGNAGEIRGGKPK</sequence>
<dbReference type="EMBL" id="GGEC01081296">
    <property type="protein sequence ID" value="MBX61780.1"/>
    <property type="molecule type" value="Transcribed_RNA"/>
</dbReference>
<evidence type="ECO:0000313" key="2">
    <source>
        <dbReference type="EMBL" id="MBX61780.1"/>
    </source>
</evidence>
<dbReference type="AlphaFoldDB" id="A0A2P2Q481"/>